<organism evidence="1 2">
    <name type="scientific">Kitasatospora terrestris</name>
    <dbReference type="NCBI Taxonomy" id="258051"/>
    <lineage>
        <taxon>Bacteria</taxon>
        <taxon>Bacillati</taxon>
        <taxon>Actinomycetota</taxon>
        <taxon>Actinomycetes</taxon>
        <taxon>Kitasatosporales</taxon>
        <taxon>Streptomycetaceae</taxon>
        <taxon>Kitasatospora</taxon>
    </lineage>
</organism>
<evidence type="ECO:0000313" key="1">
    <source>
        <dbReference type="EMBL" id="GAA4859096.1"/>
    </source>
</evidence>
<comment type="caution">
    <text evidence="1">The sequence shown here is derived from an EMBL/GenBank/DDBJ whole genome shotgun (WGS) entry which is preliminary data.</text>
</comment>
<reference evidence="2" key="1">
    <citation type="journal article" date="2019" name="Int. J. Syst. Evol. Microbiol.">
        <title>The Global Catalogue of Microorganisms (GCM) 10K type strain sequencing project: providing services to taxonomists for standard genome sequencing and annotation.</title>
        <authorList>
            <consortium name="The Broad Institute Genomics Platform"/>
            <consortium name="The Broad Institute Genome Sequencing Center for Infectious Disease"/>
            <person name="Wu L."/>
            <person name="Ma J."/>
        </authorList>
    </citation>
    <scope>NUCLEOTIDE SEQUENCE [LARGE SCALE GENOMIC DNA]</scope>
    <source>
        <strain evidence="2">JCM 13006</strain>
    </source>
</reference>
<dbReference type="SUPFAM" id="SSF46785">
    <property type="entry name" value="Winged helix' DNA-binding domain"/>
    <property type="match status" value="1"/>
</dbReference>
<accession>A0ABP9DZY5</accession>
<dbReference type="EMBL" id="BAABIS010000001">
    <property type="protein sequence ID" value="GAA4859096.1"/>
    <property type="molecule type" value="Genomic_DNA"/>
</dbReference>
<dbReference type="Gene3D" id="1.10.10.10">
    <property type="entry name" value="Winged helix-like DNA-binding domain superfamily/Winged helix DNA-binding domain"/>
    <property type="match status" value="1"/>
</dbReference>
<evidence type="ECO:0000313" key="2">
    <source>
        <dbReference type="Proteomes" id="UP001501752"/>
    </source>
</evidence>
<protein>
    <submittedName>
        <fullName evidence="1">MarR family winged helix-turn-helix transcriptional regulator</fullName>
    </submittedName>
</protein>
<keyword evidence="2" id="KW-1185">Reference proteome</keyword>
<sequence length="141" mass="14889">MRPIGYWLNRTDRALTTRMDAMLAEDGLTRLGWQVLNAVHDDPRAGDAAVAGLLAANATPAALAGAVEALLADGRLTRPAPGALALTAAGRDCLTEVGAKVRAFRRLAAEGVPDEDYRTAIAVLERIARNVEAMGEGADRR</sequence>
<dbReference type="InterPro" id="IPR036388">
    <property type="entry name" value="WH-like_DNA-bd_sf"/>
</dbReference>
<dbReference type="Proteomes" id="UP001501752">
    <property type="component" value="Unassembled WGS sequence"/>
</dbReference>
<name>A0ABP9DZY5_9ACTN</name>
<dbReference type="InterPro" id="IPR036390">
    <property type="entry name" value="WH_DNA-bd_sf"/>
</dbReference>
<proteinExistence type="predicted"/>
<dbReference type="RefSeq" id="WP_345698310.1">
    <property type="nucleotide sequence ID" value="NZ_BAABIS010000001.1"/>
</dbReference>
<gene>
    <name evidence="1" type="ORF">GCM10023235_41090</name>
</gene>